<sequence>MFERASRVRIPPSPPWFIMIKTIEEIDGFRKRGFRPNIVGCFLNGERLLLVYKKDHGLWQLPQGGVNNKESLEKALVREMSEELGTDFVKARGEYINLVAEAKVEFPEGKQGSRSLETDNGEPVTMKGKKYFFLAIISTNSDLNIKDTEFDDYKWASYEEGLKLAEKIYQKGKRRITIKILEKLKELELVS</sequence>
<dbReference type="PANTHER" id="PTHR21340">
    <property type="entry name" value="DIADENOSINE 5,5-P1,P4-TETRAPHOSPHATE PYROPHOSPHOHYDROLASE MUTT"/>
    <property type="match status" value="1"/>
</dbReference>
<feature type="domain" description="Nudix hydrolase" evidence="2">
    <location>
        <begin position="33"/>
        <end position="182"/>
    </location>
</feature>
<dbReference type="Gene3D" id="3.90.79.10">
    <property type="entry name" value="Nucleoside Triphosphate Pyrophosphohydrolase"/>
    <property type="match status" value="1"/>
</dbReference>
<name>A0A419DGQ1_9BACT</name>
<evidence type="ECO:0000313" key="3">
    <source>
        <dbReference type="EMBL" id="RJO62272.1"/>
    </source>
</evidence>
<dbReference type="PROSITE" id="PS51462">
    <property type="entry name" value="NUDIX"/>
    <property type="match status" value="1"/>
</dbReference>
<dbReference type="InterPro" id="IPR051325">
    <property type="entry name" value="Nudix_hydrolase_domain"/>
</dbReference>
<evidence type="ECO:0000313" key="4">
    <source>
        <dbReference type="Proteomes" id="UP000285655"/>
    </source>
</evidence>
<dbReference type="InterPro" id="IPR000086">
    <property type="entry name" value="NUDIX_hydrolase_dom"/>
</dbReference>
<proteinExistence type="predicted"/>
<dbReference type="EMBL" id="QZJW01000002">
    <property type="protein sequence ID" value="RJO62272.1"/>
    <property type="molecule type" value="Genomic_DNA"/>
</dbReference>
<keyword evidence="1" id="KW-0378">Hydrolase</keyword>
<organism evidence="3 4">
    <name type="scientific">candidate division WS5 bacterium</name>
    <dbReference type="NCBI Taxonomy" id="2093353"/>
    <lineage>
        <taxon>Bacteria</taxon>
        <taxon>candidate division WS5</taxon>
    </lineage>
</organism>
<protein>
    <submittedName>
        <fullName evidence="3">NUDIX domain-containing protein</fullName>
    </submittedName>
</protein>
<dbReference type="SUPFAM" id="SSF55811">
    <property type="entry name" value="Nudix"/>
    <property type="match status" value="1"/>
</dbReference>
<dbReference type="GO" id="GO:0004081">
    <property type="term" value="F:bis(5'-nucleosyl)-tetraphosphatase (asymmetrical) activity"/>
    <property type="evidence" value="ECO:0007669"/>
    <property type="project" value="TreeGrafter"/>
</dbReference>
<dbReference type="Proteomes" id="UP000285655">
    <property type="component" value="Unassembled WGS sequence"/>
</dbReference>
<gene>
    <name evidence="3" type="ORF">C4544_00275</name>
</gene>
<evidence type="ECO:0000259" key="2">
    <source>
        <dbReference type="PROSITE" id="PS51462"/>
    </source>
</evidence>
<reference evidence="3 4" key="1">
    <citation type="journal article" date="2017" name="ISME J.">
        <title>Energy and carbon metabolisms in a deep terrestrial subsurface fluid microbial community.</title>
        <authorList>
            <person name="Momper L."/>
            <person name="Jungbluth S.P."/>
            <person name="Lee M.D."/>
            <person name="Amend J.P."/>
        </authorList>
    </citation>
    <scope>NUCLEOTIDE SEQUENCE [LARGE SCALE GENOMIC DNA]</scope>
    <source>
        <strain evidence="3">SURF_29</strain>
    </source>
</reference>
<dbReference type="PANTHER" id="PTHR21340:SF0">
    <property type="entry name" value="BIS(5'-NUCLEOSYL)-TETRAPHOSPHATASE [ASYMMETRICAL]"/>
    <property type="match status" value="1"/>
</dbReference>
<accession>A0A419DGQ1</accession>
<dbReference type="InterPro" id="IPR020084">
    <property type="entry name" value="NUDIX_hydrolase_CS"/>
</dbReference>
<dbReference type="InterPro" id="IPR015797">
    <property type="entry name" value="NUDIX_hydrolase-like_dom_sf"/>
</dbReference>
<dbReference type="PROSITE" id="PS00893">
    <property type="entry name" value="NUDIX_BOX"/>
    <property type="match status" value="1"/>
</dbReference>
<evidence type="ECO:0000256" key="1">
    <source>
        <dbReference type="ARBA" id="ARBA00022801"/>
    </source>
</evidence>
<dbReference type="GO" id="GO:0006754">
    <property type="term" value="P:ATP biosynthetic process"/>
    <property type="evidence" value="ECO:0007669"/>
    <property type="project" value="TreeGrafter"/>
</dbReference>
<comment type="caution">
    <text evidence="3">The sequence shown here is derived from an EMBL/GenBank/DDBJ whole genome shotgun (WGS) entry which is preliminary data.</text>
</comment>
<dbReference type="GO" id="GO:0006167">
    <property type="term" value="P:AMP biosynthetic process"/>
    <property type="evidence" value="ECO:0007669"/>
    <property type="project" value="TreeGrafter"/>
</dbReference>
<dbReference type="Pfam" id="PF00293">
    <property type="entry name" value="NUDIX"/>
    <property type="match status" value="1"/>
</dbReference>
<dbReference type="AlphaFoldDB" id="A0A419DGQ1"/>